<keyword evidence="2" id="KW-1185">Reference proteome</keyword>
<dbReference type="Proteomes" id="UP001186944">
    <property type="component" value="Unassembled WGS sequence"/>
</dbReference>
<comment type="caution">
    <text evidence="1">The sequence shown here is derived from an EMBL/GenBank/DDBJ whole genome shotgun (WGS) entry which is preliminary data.</text>
</comment>
<accession>A0AA88YU63</accession>
<evidence type="ECO:0008006" key="3">
    <source>
        <dbReference type="Google" id="ProtNLM"/>
    </source>
</evidence>
<evidence type="ECO:0000313" key="1">
    <source>
        <dbReference type="EMBL" id="KAK3105615.1"/>
    </source>
</evidence>
<dbReference type="AlphaFoldDB" id="A0AA88YU63"/>
<proteinExistence type="predicted"/>
<gene>
    <name evidence="1" type="ORF">FSP39_001875</name>
</gene>
<dbReference type="PANTHER" id="PTHR19446">
    <property type="entry name" value="REVERSE TRANSCRIPTASES"/>
    <property type="match status" value="1"/>
</dbReference>
<protein>
    <recommendedName>
        <fullName evidence="3">Endonuclease/exonuclease/phosphatase domain-containing protein</fullName>
    </recommendedName>
</protein>
<sequence length="422" mass="49518">MIDEFNSDFVIMAGDFNLVMNPELDYYNYRRTNNPNARKQVLKLMEEHNLSDVWRVQHDNIKRYTWSTRNPTKRARLDFFLLSDELLTVLDASNISHGYRSDHSMIDMTIKFGKQVKGKGFWRFNNSLLKERDFSNLIKNEIKRTKQQYCVLSENESIESVEDKDVKFSISDDLFFDTLLMNLRGVTISYASYRKKSRENREVKLESDINALQNSEDLSNESQSLLNSLIAELEELRKEKIKGVMLRCNARWIEDGEKPSKYFCSLEKRNFINKTVSKLVDENNEIISEHKEILLNIKNFYESLYTSRDDELSEVEISSLISSNDIPKLSEEEAIKLEDDITLAEAGKVLKKMKNNKSPGPDGFTTEFFKFFWTDLRVFLLRSWKFAFIKKELSITQRQGIISILPKVTYGNQREIKLVENK</sequence>
<dbReference type="Gene3D" id="3.60.10.10">
    <property type="entry name" value="Endonuclease/exonuclease/phosphatase"/>
    <property type="match status" value="1"/>
</dbReference>
<organism evidence="1 2">
    <name type="scientific">Pinctada imbricata</name>
    <name type="common">Atlantic pearl-oyster</name>
    <name type="synonym">Pinctada martensii</name>
    <dbReference type="NCBI Taxonomy" id="66713"/>
    <lineage>
        <taxon>Eukaryota</taxon>
        <taxon>Metazoa</taxon>
        <taxon>Spiralia</taxon>
        <taxon>Lophotrochozoa</taxon>
        <taxon>Mollusca</taxon>
        <taxon>Bivalvia</taxon>
        <taxon>Autobranchia</taxon>
        <taxon>Pteriomorphia</taxon>
        <taxon>Pterioida</taxon>
        <taxon>Pterioidea</taxon>
        <taxon>Pteriidae</taxon>
        <taxon>Pinctada</taxon>
    </lineage>
</organism>
<evidence type="ECO:0000313" key="2">
    <source>
        <dbReference type="Proteomes" id="UP001186944"/>
    </source>
</evidence>
<dbReference type="SUPFAM" id="SSF56219">
    <property type="entry name" value="DNase I-like"/>
    <property type="match status" value="1"/>
</dbReference>
<dbReference type="InterPro" id="IPR036691">
    <property type="entry name" value="Endo/exonu/phosph_ase_sf"/>
</dbReference>
<reference evidence="1" key="1">
    <citation type="submission" date="2019-08" db="EMBL/GenBank/DDBJ databases">
        <title>The improved chromosome-level genome for the pearl oyster Pinctada fucata martensii using PacBio sequencing and Hi-C.</title>
        <authorList>
            <person name="Zheng Z."/>
        </authorList>
    </citation>
    <scope>NUCLEOTIDE SEQUENCE</scope>
    <source>
        <strain evidence="1">ZZ-2019</strain>
        <tissue evidence="1">Adductor muscle</tissue>
    </source>
</reference>
<dbReference type="EMBL" id="VSWD01000003">
    <property type="protein sequence ID" value="KAK3105615.1"/>
    <property type="molecule type" value="Genomic_DNA"/>
</dbReference>
<name>A0AA88YU63_PINIB</name>